<dbReference type="Gene3D" id="3.40.605.10">
    <property type="entry name" value="Aldehyde Dehydrogenase, Chain A, domain 1"/>
    <property type="match status" value="1"/>
</dbReference>
<dbReference type="PANTHER" id="PTHR43353:SF5">
    <property type="entry name" value="SUCCINATE-SEMIALDEHYDE DEHYDROGENASE, MITOCHONDRIAL"/>
    <property type="match status" value="1"/>
</dbReference>
<dbReference type="SUPFAM" id="SSF53720">
    <property type="entry name" value="ALDH-like"/>
    <property type="match status" value="1"/>
</dbReference>
<protein>
    <submittedName>
        <fullName evidence="10">Uncharacterized protein</fullName>
    </submittedName>
</protein>
<dbReference type="Gene3D" id="1.25.40.20">
    <property type="entry name" value="Ankyrin repeat-containing domain"/>
    <property type="match status" value="1"/>
</dbReference>
<dbReference type="EMBL" id="CAXAMN010019446">
    <property type="protein sequence ID" value="CAK9054349.1"/>
    <property type="molecule type" value="Genomic_DNA"/>
</dbReference>
<keyword evidence="4" id="KW-0560">Oxidoreductase</keyword>
<dbReference type="Gene3D" id="3.40.309.10">
    <property type="entry name" value="Aldehyde Dehydrogenase, Chain A, domain 2"/>
    <property type="match status" value="1"/>
</dbReference>
<gene>
    <name evidence="10" type="ORF">CCMP2556_LOCUS27183</name>
</gene>
<dbReference type="Pfam" id="PF00023">
    <property type="entry name" value="Ank"/>
    <property type="match status" value="1"/>
</dbReference>
<evidence type="ECO:0000259" key="8">
    <source>
        <dbReference type="Pfam" id="PF00171"/>
    </source>
</evidence>
<dbReference type="Proteomes" id="UP001642484">
    <property type="component" value="Unassembled WGS sequence"/>
</dbReference>
<dbReference type="InterPro" id="IPR002110">
    <property type="entry name" value="Ankyrin_rpt"/>
</dbReference>
<feature type="transmembrane region" description="Helical" evidence="7">
    <location>
        <begin position="1219"/>
        <end position="1236"/>
    </location>
</feature>
<evidence type="ECO:0000313" key="10">
    <source>
        <dbReference type="EMBL" id="CAK9054349.1"/>
    </source>
</evidence>
<evidence type="ECO:0000256" key="6">
    <source>
        <dbReference type="SAM" id="MobiDB-lite"/>
    </source>
</evidence>
<name>A0ABP0MUC3_9DINO</name>
<evidence type="ECO:0000256" key="5">
    <source>
        <dbReference type="ARBA" id="ARBA00023136"/>
    </source>
</evidence>
<feature type="transmembrane region" description="Helical" evidence="7">
    <location>
        <begin position="1124"/>
        <end position="1145"/>
    </location>
</feature>
<evidence type="ECO:0000313" key="11">
    <source>
        <dbReference type="Proteomes" id="UP001642484"/>
    </source>
</evidence>
<dbReference type="InterPro" id="IPR036770">
    <property type="entry name" value="Ankyrin_rpt-contain_sf"/>
</dbReference>
<feature type="transmembrane region" description="Helical" evidence="7">
    <location>
        <begin position="1189"/>
        <end position="1207"/>
    </location>
</feature>
<evidence type="ECO:0000256" key="7">
    <source>
        <dbReference type="SAM" id="Phobius"/>
    </source>
</evidence>
<evidence type="ECO:0000259" key="9">
    <source>
        <dbReference type="Pfam" id="PF00520"/>
    </source>
</evidence>
<dbReference type="InterPro" id="IPR050740">
    <property type="entry name" value="Aldehyde_DH_Superfamily"/>
</dbReference>
<sequence length="1594" mass="176214">MTLFCCYSTGHKVEPDDMRTTSSPTSMTIGKPEVSQDSEAFKTRPFVDGAKTLIGGQVKPWTGIFSEIYSPVYCTETGERICIGKQATMSPKEAMEAVHAAAKAWDLGRGEWPQKSLQERIAVVERLVGKLKEKRMEIAKVLQWEICKNDADSVKEFDRTMDFVSALIETARKMNSGPAVCQEGIHAILKRSPMGVMMNLGPSNYPFNETYATLIPAILMGNSIVMKVPNTGGLAHFLTMEAYAECFPPGVVNFISGRGRDTMPPCMESGLVDIFAFIGSSKAADALVKAHPQPHRLKNLLSLDAKNLAIVLPDADLDVAVKEIVAGSTSFNGQRCTAIKLVMVHSSIAETFNQKFCSAVAALPCGLPFGKNHITPLACNPTSFMQSLTEDVKSKGARVLNEAVGGGHCDRTLFVPAVVYPVTAEMQLWTAEQFGPVIPIAPFDHLETPIEWLRKMPFGQQTALFTSNQAAAAPSKELSQLLDMCALSTCRVNLNAQCQRGPDMFPFAGRRSSAMGTISVEEVLRAVSVETMVASKNPEANGRKAFDVHIDASRPIGNDLHVAAMQGDRLEVQRLLELHPEWCQSRFTCQALLSPRCFEGRPHVEMSGEAIHLAASRGHLEILKDLLSHKASLQAGAYKDGRPYCEVLHAALLCLSEDFASTKATVNFLLEEAEMTCTSTGRHPLHLAVNSGKPELICLVRHWMKKKGITEEDLPTSHEVIEDSVRKTCFHIERPLTVAIQSAKMKLKDLVLSAEPSAFSLKMFMADCPEAVPLFLKRMTSLGKLEGILVDSELSSLDVANLMKQSELAALSLLDAATVRPRCQDWEMYPLPSTVSFASRDWEQLVWNLSNRGTLAVEAFTFLEPEDHWTAGSRWHETLLDTHFGRPIRDADIQVCQIPDLISTQLFLVLASDDIDLQTFDNRLITFIVLHVFEHHAGKVEAVRCVVNVWILALLNLHTWSMHHNELLPGIIWVAVRFLAAQSAVDILWEAIQIYGYAAIGQPWEYWSVGNLLDFCAAVVPTYLWLDPSNHPVLVVTIFIYWGRVLHFASFCEPIGRELQPFTKIFRGLGPVLFVTMVAFAAFSHAFFILQPESFSISIYGTFVTLMTAGLPEEPSPNLLESGLLYIAVTFFTVFILNIFIGVIGDEYSRLKSQSFLGFRQIRAKMCLDYMLRKQFFRIDWCSKRMSKIVLLTLIQFGLVIQLFSTFNNGHPYESLEGVAYVIILGVMHAVFYNSPGSNKFIAKMSASLTLARLLRRGNMLVASWEAGHPRPFRALSAALVQSLLSNSLREVDAPSALLEALVGKDQASELLRDMASDLSGGRACARWSADTARQGPCEAVEVRSVKQGADGQMLLLCAVLREPEAHTGPVLLRQALDLRQHMDQALEAFTILETEMIGPSRCELPCGQELLRWHAELFDSDVLCTRPMSKTRIPSALVTLTLPQGCETLDAGIYCASMSDHEEFGAVMAVGRHGQQPIVAAELASFQRPSEVESDPQIVPVEYICTSGSLFGLRWVRPFYHKLARQGAPESCLQRQVQVDIIAASELLWPSNARKVARRRSDVSASVAMTSSTLSRVTAHAGAAELDLEQRFL</sequence>
<feature type="transmembrane region" description="Helical" evidence="7">
    <location>
        <begin position="1072"/>
        <end position="1090"/>
    </location>
</feature>
<keyword evidence="2 7" id="KW-0812">Transmembrane</keyword>
<dbReference type="InterPro" id="IPR016161">
    <property type="entry name" value="Ald_DH/histidinol_DH"/>
</dbReference>
<dbReference type="InterPro" id="IPR005821">
    <property type="entry name" value="Ion_trans_dom"/>
</dbReference>
<dbReference type="SUPFAM" id="SSF48403">
    <property type="entry name" value="Ankyrin repeat"/>
    <property type="match status" value="1"/>
</dbReference>
<evidence type="ECO:0000256" key="4">
    <source>
        <dbReference type="ARBA" id="ARBA00023002"/>
    </source>
</evidence>
<comment type="caution">
    <text evidence="10">The sequence shown here is derived from an EMBL/GenBank/DDBJ whole genome shotgun (WGS) entry which is preliminary data.</text>
</comment>
<accession>A0ABP0MUC3</accession>
<keyword evidence="3 7" id="KW-1133">Transmembrane helix</keyword>
<dbReference type="Pfam" id="PF00520">
    <property type="entry name" value="Ion_trans"/>
    <property type="match status" value="1"/>
</dbReference>
<dbReference type="InterPro" id="IPR016163">
    <property type="entry name" value="Ald_DH_C"/>
</dbReference>
<keyword evidence="11" id="KW-1185">Reference proteome</keyword>
<dbReference type="InterPro" id="IPR015590">
    <property type="entry name" value="Aldehyde_DH_dom"/>
</dbReference>
<keyword evidence="5 7" id="KW-0472">Membrane</keyword>
<reference evidence="10 11" key="1">
    <citation type="submission" date="2024-02" db="EMBL/GenBank/DDBJ databases">
        <authorList>
            <person name="Chen Y."/>
            <person name="Shah S."/>
            <person name="Dougan E. K."/>
            <person name="Thang M."/>
            <person name="Chan C."/>
        </authorList>
    </citation>
    <scope>NUCLEOTIDE SEQUENCE [LARGE SCALE GENOMIC DNA]</scope>
</reference>
<dbReference type="Pfam" id="PF00171">
    <property type="entry name" value="Aldedh"/>
    <property type="match status" value="1"/>
</dbReference>
<comment type="subcellular location">
    <subcellularLocation>
        <location evidence="1">Membrane</location>
        <topology evidence="1">Multi-pass membrane protein</topology>
    </subcellularLocation>
</comment>
<evidence type="ECO:0000256" key="1">
    <source>
        <dbReference type="ARBA" id="ARBA00004141"/>
    </source>
</evidence>
<feature type="domain" description="Ion transport" evidence="9">
    <location>
        <begin position="987"/>
        <end position="1155"/>
    </location>
</feature>
<evidence type="ECO:0000256" key="3">
    <source>
        <dbReference type="ARBA" id="ARBA00022989"/>
    </source>
</evidence>
<evidence type="ECO:0000256" key="2">
    <source>
        <dbReference type="ARBA" id="ARBA00022692"/>
    </source>
</evidence>
<dbReference type="InterPro" id="IPR016162">
    <property type="entry name" value="Ald_DH_N"/>
</dbReference>
<feature type="region of interest" description="Disordered" evidence="6">
    <location>
        <begin position="15"/>
        <end position="35"/>
    </location>
</feature>
<dbReference type="PANTHER" id="PTHR43353">
    <property type="entry name" value="SUCCINATE-SEMIALDEHYDE DEHYDROGENASE, MITOCHONDRIAL"/>
    <property type="match status" value="1"/>
</dbReference>
<proteinExistence type="predicted"/>
<dbReference type="SUPFAM" id="SSF81324">
    <property type="entry name" value="Voltage-gated potassium channels"/>
    <property type="match status" value="1"/>
</dbReference>
<organism evidence="10 11">
    <name type="scientific">Durusdinium trenchii</name>
    <dbReference type="NCBI Taxonomy" id="1381693"/>
    <lineage>
        <taxon>Eukaryota</taxon>
        <taxon>Sar</taxon>
        <taxon>Alveolata</taxon>
        <taxon>Dinophyceae</taxon>
        <taxon>Suessiales</taxon>
        <taxon>Symbiodiniaceae</taxon>
        <taxon>Durusdinium</taxon>
    </lineage>
</organism>
<feature type="domain" description="Aldehyde dehydrogenase" evidence="8">
    <location>
        <begin position="82"/>
        <end position="527"/>
    </location>
</feature>
<dbReference type="Gene3D" id="1.10.287.70">
    <property type="match status" value="1"/>
</dbReference>